<feature type="compositionally biased region" description="Polar residues" evidence="15">
    <location>
        <begin position="68"/>
        <end position="80"/>
    </location>
</feature>
<evidence type="ECO:0000256" key="12">
    <source>
        <dbReference type="ARBA" id="ARBA00041557"/>
    </source>
</evidence>
<feature type="region of interest" description="Disordered" evidence="15">
    <location>
        <begin position="1513"/>
        <end position="1536"/>
    </location>
</feature>
<keyword evidence="14" id="KW-0175">Coiled coil</keyword>
<feature type="compositionally biased region" description="Basic and acidic residues" evidence="15">
    <location>
        <begin position="330"/>
        <end position="350"/>
    </location>
</feature>
<feature type="compositionally biased region" description="Pro residues" evidence="15">
    <location>
        <begin position="153"/>
        <end position="172"/>
    </location>
</feature>
<dbReference type="Gene3D" id="2.130.10.10">
    <property type="entry name" value="YVTN repeat-like/Quinoprotein amine dehydrogenase"/>
    <property type="match status" value="2"/>
</dbReference>
<evidence type="ECO:0000256" key="11">
    <source>
        <dbReference type="ARBA" id="ARBA00040002"/>
    </source>
</evidence>
<feature type="region of interest" description="Disordered" evidence="15">
    <location>
        <begin position="785"/>
        <end position="827"/>
    </location>
</feature>
<dbReference type="Gene3D" id="1.10.238.10">
    <property type="entry name" value="EF-hand"/>
    <property type="match status" value="1"/>
</dbReference>
<evidence type="ECO:0000256" key="6">
    <source>
        <dbReference type="ARBA" id="ARBA00022846"/>
    </source>
</evidence>
<keyword evidence="17" id="KW-1185">Reference proteome</keyword>
<dbReference type="InterPro" id="IPR015943">
    <property type="entry name" value="WD40/YVTN_repeat-like_dom_sf"/>
</dbReference>
<comment type="caution">
    <text evidence="16">The sequence shown here is derived from an EMBL/GenBank/DDBJ whole genome shotgun (WGS) entry which is preliminary data.</text>
</comment>
<accession>A0AAD5LYZ4</accession>
<dbReference type="InterPro" id="IPR036322">
    <property type="entry name" value="WD40_repeat_dom_sf"/>
</dbReference>
<feature type="repeat" description="WD" evidence="13">
    <location>
        <begin position="950"/>
        <end position="992"/>
    </location>
</feature>
<feature type="compositionally biased region" description="Low complexity" evidence="15">
    <location>
        <begin position="1518"/>
        <end position="1531"/>
    </location>
</feature>
<dbReference type="GO" id="GO:0120293">
    <property type="term" value="C:dynein axonemal particle"/>
    <property type="evidence" value="ECO:0007669"/>
    <property type="project" value="UniProtKB-SubCell"/>
</dbReference>
<dbReference type="SMART" id="SM00320">
    <property type="entry name" value="WD40"/>
    <property type="match status" value="5"/>
</dbReference>
<evidence type="ECO:0000256" key="10">
    <source>
        <dbReference type="ARBA" id="ARBA00024190"/>
    </source>
</evidence>
<feature type="region of interest" description="Disordered" evidence="15">
    <location>
        <begin position="68"/>
        <end position="107"/>
    </location>
</feature>
<evidence type="ECO:0000256" key="13">
    <source>
        <dbReference type="PROSITE-ProRule" id="PRU00221"/>
    </source>
</evidence>
<dbReference type="GO" id="GO:0045504">
    <property type="term" value="F:dynein heavy chain binding"/>
    <property type="evidence" value="ECO:0007669"/>
    <property type="project" value="TreeGrafter"/>
</dbReference>
<dbReference type="PROSITE" id="PS50082">
    <property type="entry name" value="WD_REPEATS_2"/>
    <property type="match status" value="1"/>
</dbReference>
<feature type="compositionally biased region" description="Low complexity" evidence="15">
    <location>
        <begin position="26"/>
        <end position="39"/>
    </location>
</feature>
<evidence type="ECO:0000256" key="14">
    <source>
        <dbReference type="SAM" id="Coils"/>
    </source>
</evidence>
<protein>
    <recommendedName>
        <fullName evidence="11">Dynein axonemal intermediate chain 4</fullName>
    </recommendedName>
    <alternativeName>
        <fullName evidence="12">WD repeat-containing protein 78</fullName>
    </alternativeName>
</protein>
<evidence type="ECO:0000313" key="16">
    <source>
        <dbReference type="EMBL" id="KAJ0396507.1"/>
    </source>
</evidence>
<dbReference type="Pfam" id="PF05794">
    <property type="entry name" value="Tcp11"/>
    <property type="match status" value="1"/>
</dbReference>
<comment type="subcellular location">
    <subcellularLocation>
        <location evidence="1">Cytoplasm</location>
        <location evidence="1">Cytoskeleton</location>
        <location evidence="1">Flagellum axoneme</location>
    </subcellularLocation>
    <subcellularLocation>
        <location evidence="10">Dynein axonemal particle</location>
    </subcellularLocation>
</comment>
<keyword evidence="5" id="KW-0677">Repeat</keyword>
<feature type="region of interest" description="Disordered" evidence="15">
    <location>
        <begin position="330"/>
        <end position="357"/>
    </location>
</feature>
<dbReference type="InterPro" id="IPR008862">
    <property type="entry name" value="Tcp11"/>
</dbReference>
<keyword evidence="6" id="KW-0282">Flagellum</keyword>
<feature type="region of interest" description="Disordered" evidence="15">
    <location>
        <begin position="121"/>
        <end position="227"/>
    </location>
</feature>
<name>A0AAD5LYZ4_PYTIN</name>
<keyword evidence="8" id="KW-0206">Cytoskeleton</keyword>
<feature type="coiled-coil region" evidence="14">
    <location>
        <begin position="1707"/>
        <end position="1735"/>
    </location>
</feature>
<feature type="compositionally biased region" description="Polar residues" evidence="15">
    <location>
        <begin position="121"/>
        <end position="138"/>
    </location>
</feature>
<dbReference type="PANTHER" id="PTHR12442">
    <property type="entry name" value="DYNEIN INTERMEDIATE CHAIN"/>
    <property type="match status" value="1"/>
</dbReference>
<dbReference type="InterPro" id="IPR050687">
    <property type="entry name" value="Dynein_IC"/>
</dbReference>
<feature type="compositionally biased region" description="Basic residues" evidence="15">
    <location>
        <begin position="88"/>
        <end position="97"/>
    </location>
</feature>
<evidence type="ECO:0000256" key="1">
    <source>
        <dbReference type="ARBA" id="ARBA00004611"/>
    </source>
</evidence>
<feature type="region of interest" description="Disordered" evidence="15">
    <location>
        <begin position="1060"/>
        <end position="1097"/>
    </location>
</feature>
<feature type="compositionally biased region" description="Polar residues" evidence="15">
    <location>
        <begin position="410"/>
        <end position="443"/>
    </location>
</feature>
<proteinExistence type="inferred from homology"/>
<dbReference type="EMBL" id="JAKCXM010000292">
    <property type="protein sequence ID" value="KAJ0396507.1"/>
    <property type="molecule type" value="Genomic_DNA"/>
</dbReference>
<evidence type="ECO:0000256" key="5">
    <source>
        <dbReference type="ARBA" id="ARBA00022737"/>
    </source>
</evidence>
<feature type="compositionally biased region" description="Low complexity" evidence="15">
    <location>
        <begin position="1"/>
        <end position="16"/>
    </location>
</feature>
<comment type="similarity">
    <text evidence="2">Belongs to the TCP11 family.</text>
</comment>
<evidence type="ECO:0000256" key="15">
    <source>
        <dbReference type="SAM" id="MobiDB-lite"/>
    </source>
</evidence>
<evidence type="ECO:0000256" key="3">
    <source>
        <dbReference type="ARBA" id="ARBA00022490"/>
    </source>
</evidence>
<evidence type="ECO:0000256" key="8">
    <source>
        <dbReference type="ARBA" id="ARBA00023212"/>
    </source>
</evidence>
<dbReference type="SUPFAM" id="SSF50978">
    <property type="entry name" value="WD40 repeat-like"/>
    <property type="match status" value="1"/>
</dbReference>
<feature type="compositionally biased region" description="Low complexity" evidence="15">
    <location>
        <begin position="444"/>
        <end position="459"/>
    </location>
</feature>
<evidence type="ECO:0000313" key="17">
    <source>
        <dbReference type="Proteomes" id="UP001209570"/>
    </source>
</evidence>
<feature type="compositionally biased region" description="Low complexity" evidence="15">
    <location>
        <begin position="1060"/>
        <end position="1075"/>
    </location>
</feature>
<dbReference type="Pfam" id="PF00400">
    <property type="entry name" value="WD40"/>
    <property type="match status" value="1"/>
</dbReference>
<gene>
    <name evidence="16" type="ORF">P43SY_010142</name>
</gene>
<organism evidence="16 17">
    <name type="scientific">Pythium insidiosum</name>
    <name type="common">Pythiosis disease agent</name>
    <dbReference type="NCBI Taxonomy" id="114742"/>
    <lineage>
        <taxon>Eukaryota</taxon>
        <taxon>Sar</taxon>
        <taxon>Stramenopiles</taxon>
        <taxon>Oomycota</taxon>
        <taxon>Peronosporomycetes</taxon>
        <taxon>Pythiales</taxon>
        <taxon>Pythiaceae</taxon>
        <taxon>Pythium</taxon>
    </lineage>
</organism>
<evidence type="ECO:0000256" key="9">
    <source>
        <dbReference type="ARBA" id="ARBA00023273"/>
    </source>
</evidence>
<dbReference type="GO" id="GO:0003341">
    <property type="term" value="P:cilium movement"/>
    <property type="evidence" value="ECO:0007669"/>
    <property type="project" value="TreeGrafter"/>
</dbReference>
<feature type="region of interest" description="Disordered" evidence="15">
    <location>
        <begin position="1"/>
        <end position="55"/>
    </location>
</feature>
<evidence type="ECO:0000256" key="2">
    <source>
        <dbReference type="ARBA" id="ARBA00010954"/>
    </source>
</evidence>
<reference evidence="16" key="1">
    <citation type="submission" date="2021-12" db="EMBL/GenBank/DDBJ databases">
        <title>Prjna785345.</title>
        <authorList>
            <person name="Rujirawat T."/>
            <person name="Krajaejun T."/>
        </authorList>
    </citation>
    <scope>NUCLEOTIDE SEQUENCE</scope>
    <source>
        <strain evidence="16">Pi057C3</strain>
    </source>
</reference>
<dbReference type="InterPro" id="IPR011992">
    <property type="entry name" value="EF-hand-dom_pair"/>
</dbReference>
<evidence type="ECO:0000256" key="7">
    <source>
        <dbReference type="ARBA" id="ARBA00023069"/>
    </source>
</evidence>
<keyword evidence="3" id="KW-0963">Cytoplasm</keyword>
<keyword evidence="7" id="KW-0969">Cilium</keyword>
<dbReference type="GO" id="GO:0045503">
    <property type="term" value="F:dynein light chain binding"/>
    <property type="evidence" value="ECO:0007669"/>
    <property type="project" value="TreeGrafter"/>
</dbReference>
<feature type="region of interest" description="Disordered" evidence="15">
    <location>
        <begin position="397"/>
        <end position="461"/>
    </location>
</feature>
<dbReference type="Proteomes" id="UP001209570">
    <property type="component" value="Unassembled WGS sequence"/>
</dbReference>
<sequence>MSSPSSARVQASSSRIRSSKRDINPGASRSRAFGASAVSNSSRQVAGTGGSSAGRSAARVYLDGVDVTPQSLLLSRIKPSTSHEQRTHQRGKGKGVRGSKANGGGSVIGASVILSQDHLSTSSIEDTGDNDSGTSSANVHGANPRGRDTRPVPAKPTPAPTAPPPVAAPAPPSNNQRAAADEEDAVGGPDVDGLDIVSKPSLGEPAGLGTSSHALGDATQAAVRTERKHRRPITIQLMETPTEMLFELRSLCVAQDATYHQAVAVRNKQYVEMCAAKKGSDKFVEGRSQTLQLAQKTKEVMTAPPATRDSACMATDWDIFDCARIDDDSANDHDDAGAMDTADKGREKAPGGDGENGEAVLKQQVVEIVDATMASAGCVLDVDGDIVEDLKARQNALRHARKGKHGAHSSVMSNSQKSRLFHHSSTTQSSADLGRSTANVLGGNTSSSSMTSPSQSTNNVSFGASQDVSAALGSGEDSNNSVQNSQVGVSGASQVFSGGHDSGDGKMSNAYARASTNVDLGEIIAQQRTAKVLKSSSLHKTASIVERAVQQNVFHQQHVLYRNFPSLAVPSSADGGGDSAAGRKEKRLVGADHDWRSSLGLGSDTAGVGSGSVASSTSPIVPPIASLGSTASTGAGGRPGAGGVAVASRFALEKLWAFKCQLTEGRRVTCLAWNTVNEDLLAVSYAREDSRPECPSPAISRAAGAAADGATSPSPALNATSNDAFTAHDDGLVLFWSLKNPEYPERIYNLDVGVTCVDFSHTQPYLLAVGFANGVVAIFDTRRDDSQTSDADASGAAANVGKTALGSSSRPPSAAGAGSGASETPRRHVPIPIATSETSHGKHLDAVWQVKWISKGSDRGENVVSISSDGRVTEWSMKKGLSFSDLMTLKRVANPLLGSDSRADGVISRQASGHCIDFAKTDPSVYYVGTEDGIIHKCSVSYNEQYLQTYYGHTGPVYQLLVSPFSSDLFLSCSADWNVKLWHQNDSKELLNFRSINLQHAVHGISWCPSNSTIFGLVTEDGRVEIWDLHHSSLDPIITHMPKKFAPALPVTTPAANAATASASTDAANNNNNPAFDPLDDVPPTRDGATTAPAQSSLPPREIRLECTRIGFAPSAPVIVVGDSTGDVTVYRVPVLADTPSNDAVGVEDPVTRLLRAAFQDLDPHNSGYIVSKSEIIDTLCDAIPDKYQRRIDFDTLLSAFQQRHRGFDYTAVDKRLEVQRLLTQSIRRKLLHGVVGADYNGFLGLQETLFRLDESGNGTLGEDVFKEKVLKRLKKPLTRQEIEFLNTNIRVGSSTTSNGDRVIDYEQIGTFCNLDSDASADETERAEQFLELAEEMDRAKTGYLPEADYHTILSKCKVQLAPATLRSMLARFSRTGDGKIPYLKFLEQYGQNPTTARERRRFKRVLQTLVVKAGKRVEEWMAHLARRWEKLDMRSNQPYQRKTGRLPSEAFLRVLQRKDGVMPLTMDEATQALDLFLRVHPANVAEYLIHHATETERQHFESLMDALHRLHQRVQRSASQSTPPASTPSSGGHEAIKNQDQETAVAIGELTAIENGICLPLGPRLQVRDRRRPMVNQRKKSTCQLRLEARSLAYQQKQQQQADSSGQHERIARASEIRGRQERQRRALASARVQHALRVAAETRARRREELLHSRVAVREKVEVARQRRQEALARQQEVCKRRVALVLEKVETVKATQHCRAQRQRRQLEDQLVDAARRREEQTQKMVRRLSERWQCVETVKDRVQRIKYIQRWYRRHVEARKAAFNVQTVKAQAARLMMCWERIASSSFEESMRLLQDRDLARAAQHVLRVLLPSAVETGNQSPSKEAANSSPRANKSAPFRVLLMVGMVAAHPNEIMEANRSERLVFASKGVLKDMDRIVHCLKDEYPNARALKTIVSQLEARFQFYFESFSLWKDSDAERLAQEMLRGYMDIYRTKLHYAAQDVNHAGDGMHQLLEQTEKQLAQLRAALAQVIGREDAVTRGDDQVQPIQLLVDFLAFALEKVEEIRGDAMNAHLGMLAAYLSHHGVDYEQKKLASKLQSGITMPMTEKWLVTEVQAIWSQLDHDARVRLRAGDAEQSELEIHPSLAPFRQELQGVASAMLKLFKHNEVVYATVYNRIVQQLVASL</sequence>
<feature type="compositionally biased region" description="Basic residues" evidence="15">
    <location>
        <begin position="397"/>
        <end position="407"/>
    </location>
</feature>
<feature type="compositionally biased region" description="Low complexity" evidence="15">
    <location>
        <begin position="806"/>
        <end position="822"/>
    </location>
</feature>
<evidence type="ECO:0000256" key="4">
    <source>
        <dbReference type="ARBA" id="ARBA00022574"/>
    </source>
</evidence>
<dbReference type="PANTHER" id="PTHR12442:SF12">
    <property type="entry name" value="DYNEIN AXONEMAL INTERMEDIATE CHAIN 4"/>
    <property type="match status" value="1"/>
</dbReference>
<dbReference type="InterPro" id="IPR001680">
    <property type="entry name" value="WD40_rpt"/>
</dbReference>
<keyword evidence="4 13" id="KW-0853">WD repeat</keyword>
<dbReference type="GO" id="GO:0005858">
    <property type="term" value="C:axonemal dynein complex"/>
    <property type="evidence" value="ECO:0007669"/>
    <property type="project" value="TreeGrafter"/>
</dbReference>
<dbReference type="SUPFAM" id="SSF47473">
    <property type="entry name" value="EF-hand"/>
    <property type="match status" value="1"/>
</dbReference>
<keyword evidence="9" id="KW-0966">Cell projection</keyword>